<dbReference type="Proteomes" id="UP000679779">
    <property type="component" value="Unassembled WGS sequence"/>
</dbReference>
<dbReference type="GO" id="GO:0016747">
    <property type="term" value="F:acyltransferase activity, transferring groups other than amino-acyl groups"/>
    <property type="evidence" value="ECO:0007669"/>
    <property type="project" value="InterPro"/>
</dbReference>
<dbReference type="AlphaFoldDB" id="A0A919XJ29"/>
<evidence type="ECO:0000259" key="1">
    <source>
        <dbReference type="PROSITE" id="PS51186"/>
    </source>
</evidence>
<dbReference type="EMBL" id="BORQ01000003">
    <property type="protein sequence ID" value="GIO31657.1"/>
    <property type="molecule type" value="Genomic_DNA"/>
</dbReference>
<evidence type="ECO:0000313" key="3">
    <source>
        <dbReference type="Proteomes" id="UP000679779"/>
    </source>
</evidence>
<dbReference type="PROSITE" id="PS51186">
    <property type="entry name" value="GNAT"/>
    <property type="match status" value="1"/>
</dbReference>
<dbReference type="InterPro" id="IPR016181">
    <property type="entry name" value="Acyl_CoA_acyltransferase"/>
</dbReference>
<dbReference type="SUPFAM" id="SSF55729">
    <property type="entry name" value="Acyl-CoA N-acyltransferases (Nat)"/>
    <property type="match status" value="1"/>
</dbReference>
<protein>
    <submittedName>
        <fullName evidence="2">N-acetyltransferase</fullName>
    </submittedName>
</protein>
<dbReference type="CDD" id="cd04301">
    <property type="entry name" value="NAT_SF"/>
    <property type="match status" value="1"/>
</dbReference>
<gene>
    <name evidence="2" type="ORF">J2TS6_27980</name>
</gene>
<name>A0A919XJ29_9BACL</name>
<dbReference type="Pfam" id="PF00583">
    <property type="entry name" value="Acetyltransf_1"/>
    <property type="match status" value="1"/>
</dbReference>
<evidence type="ECO:0000313" key="2">
    <source>
        <dbReference type="EMBL" id="GIO31657.1"/>
    </source>
</evidence>
<dbReference type="InterPro" id="IPR000182">
    <property type="entry name" value="GNAT_dom"/>
</dbReference>
<sequence length="139" mass="15929">MQPAIRFGEPEDFPKAREVDPHFDPEFLRWKLSRQEVILAESEGVLIGYLRLEYIWSTVPYIGLIIVKESSRAQGIGKKLLAFASKHLKERGHRYLYSSSQVNEAEPQSWHRHVGFEETGIVSGINEGGIGEVFFRKTL</sequence>
<keyword evidence="3" id="KW-1185">Reference proteome</keyword>
<comment type="caution">
    <text evidence="2">The sequence shown here is derived from an EMBL/GenBank/DDBJ whole genome shotgun (WGS) entry which is preliminary data.</text>
</comment>
<proteinExistence type="predicted"/>
<dbReference type="Gene3D" id="3.40.630.30">
    <property type="match status" value="1"/>
</dbReference>
<feature type="domain" description="N-acetyltransferase" evidence="1">
    <location>
        <begin position="1"/>
        <end position="139"/>
    </location>
</feature>
<reference evidence="2" key="1">
    <citation type="submission" date="2021-03" db="EMBL/GenBank/DDBJ databases">
        <title>Antimicrobial resistance genes in bacteria isolated from Japanese honey, and their potential for conferring macrolide and lincosamide resistance in the American foulbrood pathogen Paenibacillus larvae.</title>
        <authorList>
            <person name="Okamoto M."/>
            <person name="Kumagai M."/>
            <person name="Kanamori H."/>
            <person name="Takamatsu D."/>
        </authorList>
    </citation>
    <scope>NUCLEOTIDE SEQUENCE</scope>
    <source>
        <strain evidence="2">J2TS6</strain>
    </source>
</reference>
<dbReference type="RefSeq" id="WP_201452163.1">
    <property type="nucleotide sequence ID" value="NZ_BORQ01000003.1"/>
</dbReference>
<accession>A0A919XJ29</accession>
<organism evidence="2 3">
    <name type="scientific">Paenibacillus albilobatus</name>
    <dbReference type="NCBI Taxonomy" id="2716884"/>
    <lineage>
        <taxon>Bacteria</taxon>
        <taxon>Bacillati</taxon>
        <taxon>Bacillota</taxon>
        <taxon>Bacilli</taxon>
        <taxon>Bacillales</taxon>
        <taxon>Paenibacillaceae</taxon>
        <taxon>Paenibacillus</taxon>
    </lineage>
</organism>